<evidence type="ECO:0000313" key="3">
    <source>
        <dbReference type="EMBL" id="KAK7053319.1"/>
    </source>
</evidence>
<dbReference type="InterPro" id="IPR023753">
    <property type="entry name" value="FAD/NAD-binding_dom"/>
</dbReference>
<sequence length="489" mass="53165">MTYKTVAVIGASYGGNRAAQILAAGIPEGWRIVLVDRNTHFNHVYVLPRLAVLPGHEHKAFVPYTRVFWKSNPVQDSPHILLHAHVLSVQPHHIILSKAFPEHGIPTTKLEFDYLIYALGSHLPSPLNLWGSSPGVASTSIKNPGYEYNGTKQDGINWLKRNQKVIEEAPSVLVVGGGALGIQFATDIAHLYPTKSVTLLHSRHKLMPRFDDELHLEGLLKGLESLDVNVILGERLDLQSVNDEPVKHNEAGQRVVRTVKGREMAADLILLCTGQIPNTAMLKEMDPTTVNPDDSLIHVLRTMQIGVLQPRSPSPSPSPSVAATPMSEPGTSPANPEDELKAALEKISLAEAEALNKGPEALVEEGAELVEELEEEPCEEAVETTTPYPHIFAVGDAADAFGAIAAGHTAYWQGEVAGRNVLRLIKGEEPLEHYHPGLPAIKVTLGRQKSAFQANGVVGAKSDGVDDLQAPIIWKAWGYEVNNDDDMLP</sequence>
<keyword evidence="4" id="KW-1185">Reference proteome</keyword>
<feature type="region of interest" description="Disordered" evidence="1">
    <location>
        <begin position="308"/>
        <end position="337"/>
    </location>
</feature>
<evidence type="ECO:0000256" key="1">
    <source>
        <dbReference type="SAM" id="MobiDB-lite"/>
    </source>
</evidence>
<dbReference type="GO" id="GO:0005737">
    <property type="term" value="C:cytoplasm"/>
    <property type="evidence" value="ECO:0007669"/>
    <property type="project" value="TreeGrafter"/>
</dbReference>
<dbReference type="SUPFAM" id="SSF51905">
    <property type="entry name" value="FAD/NAD(P)-binding domain"/>
    <property type="match status" value="1"/>
</dbReference>
<dbReference type="PRINTS" id="PR00411">
    <property type="entry name" value="PNDRDTASEI"/>
</dbReference>
<dbReference type="GO" id="GO:0004174">
    <property type="term" value="F:electron-transferring-flavoprotein dehydrogenase activity"/>
    <property type="evidence" value="ECO:0007669"/>
    <property type="project" value="TreeGrafter"/>
</dbReference>
<dbReference type="Proteomes" id="UP001383192">
    <property type="component" value="Unassembled WGS sequence"/>
</dbReference>
<dbReference type="Gene3D" id="3.50.50.60">
    <property type="entry name" value="FAD/NAD(P)-binding domain"/>
    <property type="match status" value="1"/>
</dbReference>
<evidence type="ECO:0000259" key="2">
    <source>
        <dbReference type="Pfam" id="PF07992"/>
    </source>
</evidence>
<dbReference type="Pfam" id="PF07992">
    <property type="entry name" value="Pyr_redox_2"/>
    <property type="match status" value="1"/>
</dbReference>
<organism evidence="3 4">
    <name type="scientific">Paramarasmius palmivorus</name>
    <dbReference type="NCBI Taxonomy" id="297713"/>
    <lineage>
        <taxon>Eukaryota</taxon>
        <taxon>Fungi</taxon>
        <taxon>Dikarya</taxon>
        <taxon>Basidiomycota</taxon>
        <taxon>Agaricomycotina</taxon>
        <taxon>Agaricomycetes</taxon>
        <taxon>Agaricomycetidae</taxon>
        <taxon>Agaricales</taxon>
        <taxon>Marasmiineae</taxon>
        <taxon>Marasmiaceae</taxon>
        <taxon>Paramarasmius</taxon>
    </lineage>
</organism>
<accession>A0AAW0DPE1</accession>
<dbReference type="InterPro" id="IPR036188">
    <property type="entry name" value="FAD/NAD-bd_sf"/>
</dbReference>
<name>A0AAW0DPE1_9AGAR</name>
<feature type="domain" description="FAD/NAD(P)-binding" evidence="2">
    <location>
        <begin position="5"/>
        <end position="286"/>
    </location>
</feature>
<dbReference type="GO" id="GO:0050660">
    <property type="term" value="F:flavin adenine dinucleotide binding"/>
    <property type="evidence" value="ECO:0007669"/>
    <property type="project" value="TreeGrafter"/>
</dbReference>
<comment type="caution">
    <text evidence="3">The sequence shown here is derived from an EMBL/GenBank/DDBJ whole genome shotgun (WGS) entry which is preliminary data.</text>
</comment>
<dbReference type="AlphaFoldDB" id="A0AAW0DPE1"/>
<dbReference type="PANTHER" id="PTHR43735">
    <property type="entry name" value="APOPTOSIS-INDUCING FACTOR 1"/>
    <property type="match status" value="1"/>
</dbReference>
<gene>
    <name evidence="3" type="ORF">VNI00_003945</name>
</gene>
<protein>
    <recommendedName>
        <fullName evidence="2">FAD/NAD(P)-binding domain-containing protein</fullName>
    </recommendedName>
</protein>
<evidence type="ECO:0000313" key="4">
    <source>
        <dbReference type="Proteomes" id="UP001383192"/>
    </source>
</evidence>
<reference evidence="3 4" key="1">
    <citation type="submission" date="2024-01" db="EMBL/GenBank/DDBJ databases">
        <title>A draft genome for a cacao thread blight-causing isolate of Paramarasmius palmivorus.</title>
        <authorList>
            <person name="Baruah I.K."/>
            <person name="Bukari Y."/>
            <person name="Amoako-Attah I."/>
            <person name="Meinhardt L.W."/>
            <person name="Bailey B.A."/>
            <person name="Cohen S.P."/>
        </authorList>
    </citation>
    <scope>NUCLEOTIDE SEQUENCE [LARGE SCALE GENOMIC DNA]</scope>
    <source>
        <strain evidence="3 4">GH-12</strain>
    </source>
</reference>
<dbReference type="EMBL" id="JAYKXP010000010">
    <property type="protein sequence ID" value="KAK7053319.1"/>
    <property type="molecule type" value="Genomic_DNA"/>
</dbReference>
<dbReference type="PRINTS" id="PR00368">
    <property type="entry name" value="FADPNR"/>
</dbReference>
<dbReference type="Gene3D" id="3.50.50.100">
    <property type="match status" value="2"/>
</dbReference>
<dbReference type="PANTHER" id="PTHR43735:SF2">
    <property type="entry name" value="FE-REGULATED PROTEIN 8"/>
    <property type="match status" value="1"/>
</dbReference>
<proteinExistence type="predicted"/>